<accession>A0A8S5P8Y9</accession>
<sequence>MRLSNKLYYMIETVKKELLDKGFTYNESSKLWYYEYSEFEVLSFVMDEHTKVNGDKCIKISAISLNNYFENLTYFKICYTLYFDNINKFYDLLTLLNYKIY</sequence>
<dbReference type="EMBL" id="BK015359">
    <property type="protein sequence ID" value="DAE03136.1"/>
    <property type="molecule type" value="Genomic_DNA"/>
</dbReference>
<protein>
    <submittedName>
        <fullName evidence="1">Uncharacterized protein</fullName>
    </submittedName>
</protein>
<evidence type="ECO:0000313" key="1">
    <source>
        <dbReference type="EMBL" id="DAE03136.1"/>
    </source>
</evidence>
<organism evidence="1">
    <name type="scientific">Podoviridae sp. ctU7u6</name>
    <dbReference type="NCBI Taxonomy" id="2825252"/>
    <lineage>
        <taxon>Viruses</taxon>
        <taxon>Duplodnaviria</taxon>
        <taxon>Heunggongvirae</taxon>
        <taxon>Uroviricota</taxon>
        <taxon>Caudoviricetes</taxon>
    </lineage>
</organism>
<name>A0A8S5P8Y9_9CAUD</name>
<reference evidence="1" key="1">
    <citation type="journal article" date="2021" name="Proc. Natl. Acad. Sci. U.S.A.">
        <title>A Catalog of Tens of Thousands of Viruses from Human Metagenomes Reveals Hidden Associations with Chronic Diseases.</title>
        <authorList>
            <person name="Tisza M.J."/>
            <person name="Buck C.B."/>
        </authorList>
    </citation>
    <scope>NUCLEOTIDE SEQUENCE</scope>
    <source>
        <strain evidence="1">CtU7u6</strain>
    </source>
</reference>
<proteinExistence type="predicted"/>